<dbReference type="Proteomes" id="UP000256269">
    <property type="component" value="Unassembled WGS sequence"/>
</dbReference>
<evidence type="ECO:0000313" key="1">
    <source>
        <dbReference type="EMBL" id="REH43613.1"/>
    </source>
</evidence>
<sequence>MNAVLLENLLSVMAALEGRRTVGRFVSLSGADDAVSAHLVHGEDSAEQLLAWFYLLDEPRIAHRPYDDYVSVDVWGRYHGVPVRAWTAFYTPAERELLTETPGNVEARLSVHRLRRLQILQRTGVAA</sequence>
<dbReference type="AlphaFoldDB" id="A0A3E0HEM4"/>
<proteinExistence type="predicted"/>
<keyword evidence="2" id="KW-1185">Reference proteome</keyword>
<reference evidence="1 2" key="1">
    <citation type="submission" date="2018-08" db="EMBL/GenBank/DDBJ databases">
        <title>Genomic Encyclopedia of Archaeal and Bacterial Type Strains, Phase II (KMG-II): from individual species to whole genera.</title>
        <authorList>
            <person name="Goeker M."/>
        </authorList>
    </citation>
    <scope>NUCLEOTIDE SEQUENCE [LARGE SCALE GENOMIC DNA]</scope>
    <source>
        <strain evidence="1 2">DSM 45791</strain>
    </source>
</reference>
<evidence type="ECO:0000313" key="2">
    <source>
        <dbReference type="Proteomes" id="UP000256269"/>
    </source>
</evidence>
<gene>
    <name evidence="1" type="ORF">BCF44_109156</name>
</gene>
<name>A0A3E0HEM4_9PSEU</name>
<dbReference type="EMBL" id="QUNO01000009">
    <property type="protein sequence ID" value="REH43613.1"/>
    <property type="molecule type" value="Genomic_DNA"/>
</dbReference>
<organism evidence="1 2">
    <name type="scientific">Kutzneria buriramensis</name>
    <dbReference type="NCBI Taxonomy" id="1045776"/>
    <lineage>
        <taxon>Bacteria</taxon>
        <taxon>Bacillati</taxon>
        <taxon>Actinomycetota</taxon>
        <taxon>Actinomycetes</taxon>
        <taxon>Pseudonocardiales</taxon>
        <taxon>Pseudonocardiaceae</taxon>
        <taxon>Kutzneria</taxon>
    </lineage>
</organism>
<dbReference type="RefSeq" id="WP_116177059.1">
    <property type="nucleotide sequence ID" value="NZ_CP144375.1"/>
</dbReference>
<comment type="caution">
    <text evidence="1">The sequence shown here is derived from an EMBL/GenBank/DDBJ whole genome shotgun (WGS) entry which is preliminary data.</text>
</comment>
<accession>A0A3E0HEM4</accession>
<protein>
    <submittedName>
        <fullName evidence="1">Uncharacterized protein</fullName>
    </submittedName>
</protein>